<name>A0AAE9YRM2_9GAMM</name>
<dbReference type="KEGG" id="tact:SG35_004700"/>
<dbReference type="EMBL" id="CP059735">
    <property type="protein sequence ID" value="WDD99965.1"/>
    <property type="molecule type" value="Genomic_DNA"/>
</dbReference>
<gene>
    <name evidence="1" type="ORF">SG35_004700</name>
</gene>
<reference evidence="1 2" key="1">
    <citation type="journal article" date="2015" name="Genome Announc.">
        <title>Draft Genome Sequences of Marine Isolates of Thalassomonas viridans and Thalassomonas actiniarum.</title>
        <authorList>
            <person name="Olonade I."/>
            <person name="van Zyl L.J."/>
            <person name="Trindade M."/>
        </authorList>
    </citation>
    <scope>NUCLEOTIDE SEQUENCE [LARGE SCALE GENOMIC DNA]</scope>
    <source>
        <strain evidence="1 2">A5K-106</strain>
    </source>
</reference>
<protein>
    <submittedName>
        <fullName evidence="1">Uncharacterized protein</fullName>
    </submittedName>
</protein>
<dbReference type="AlphaFoldDB" id="A0AAE9YRM2"/>
<reference evidence="1 2" key="2">
    <citation type="journal article" date="2022" name="Mar. Drugs">
        <title>Bioassay-Guided Fractionation Leads to the Detection of Cholic Acid Generated by the Rare Thalassomonas sp.</title>
        <authorList>
            <person name="Pheiffer F."/>
            <person name="Schneider Y.K."/>
            <person name="Hansen E.H."/>
            <person name="Andersen J.H."/>
            <person name="Isaksson J."/>
            <person name="Busche T."/>
            <person name="R C."/>
            <person name="Kalinowski J."/>
            <person name="Zyl L.V."/>
            <person name="Trindade M."/>
        </authorList>
    </citation>
    <scope>NUCLEOTIDE SEQUENCE [LARGE SCALE GENOMIC DNA]</scope>
    <source>
        <strain evidence="1 2">A5K-106</strain>
    </source>
</reference>
<accession>A0AAE9YRM2</accession>
<keyword evidence="2" id="KW-1185">Reference proteome</keyword>
<sequence>MQTTVDSFQFPQLTRILEVTNTETQDTQKFCFSNSTMAGNAIDEHLFPEHFTTDIRKPNDSEQTDVEFFTKKAFESTFKEFEVAQSGLIKQPSVFHESSGEIAHMLTPKMQPQSATAQLFHVHGISESSVQAKLSPGLEALHAMASDNNTAAVRSWIVDNANASGTPDTSGLLAMVEHAESTQNEKALALIMGYARYEKCQETITSIVDTAISEDSLSATETGQLLRMMDDILMQQYSFEADASSSSLVTLSTSSAESLRGDPVFDFSSYINGKIASGHDATELVDHLGVKSPKENINSLNRLWDKLDTPAATLKDVLDTKYVMNSTQANMFHSYIDYSEFDGGDGTLRDRLMGASQDDWALGMNRLLARLDTTSTVDRMATEAEVGDINAENLSRNDNIFQQWLDRILTPIEFAYGDLSALTTSQKDEIRQTLTTDHSLFSNNMGDTAPVVLKALEAIAQGIDIRGG</sequence>
<evidence type="ECO:0000313" key="2">
    <source>
        <dbReference type="Proteomes" id="UP000032568"/>
    </source>
</evidence>
<evidence type="ECO:0000313" key="1">
    <source>
        <dbReference type="EMBL" id="WDD99965.1"/>
    </source>
</evidence>
<organism evidence="1 2">
    <name type="scientific">Thalassomonas actiniarum</name>
    <dbReference type="NCBI Taxonomy" id="485447"/>
    <lineage>
        <taxon>Bacteria</taxon>
        <taxon>Pseudomonadati</taxon>
        <taxon>Pseudomonadota</taxon>
        <taxon>Gammaproteobacteria</taxon>
        <taxon>Alteromonadales</taxon>
        <taxon>Colwelliaceae</taxon>
        <taxon>Thalassomonas</taxon>
    </lineage>
</organism>
<dbReference type="Proteomes" id="UP000032568">
    <property type="component" value="Chromosome"/>
</dbReference>
<dbReference type="RefSeq" id="WP_152646534.1">
    <property type="nucleotide sequence ID" value="NZ_CP059735.1"/>
</dbReference>
<proteinExistence type="predicted"/>